<evidence type="ECO:0000256" key="2">
    <source>
        <dbReference type="ARBA" id="ARBA00022664"/>
    </source>
</evidence>
<keyword evidence="8" id="KW-1185">Reference proteome</keyword>
<dbReference type="HOGENOM" id="CLU_008962_0_0_1"/>
<dbReference type="AlphaFoldDB" id="A0A0C3QIP3"/>
<dbReference type="OrthoDB" id="331600at2759"/>
<dbReference type="GO" id="GO:0005847">
    <property type="term" value="C:mRNA cleavage and polyadenylation specificity factor complex"/>
    <property type="evidence" value="ECO:0007669"/>
    <property type="project" value="TreeGrafter"/>
</dbReference>
<proteinExistence type="predicted"/>
<evidence type="ECO:0000256" key="3">
    <source>
        <dbReference type="ARBA" id="ARBA00023242"/>
    </source>
</evidence>
<dbReference type="EMBL" id="KN823034">
    <property type="protein sequence ID" value="KIO25859.1"/>
    <property type="molecule type" value="Genomic_DNA"/>
</dbReference>
<gene>
    <name evidence="7" type="ORF">M407DRAFT_24815</name>
</gene>
<dbReference type="GO" id="GO:0006397">
    <property type="term" value="P:mRNA processing"/>
    <property type="evidence" value="ECO:0007669"/>
    <property type="project" value="UniProtKB-KW"/>
</dbReference>
<dbReference type="Gene3D" id="1.25.10.10">
    <property type="entry name" value="Leucine-rich Repeat Variant"/>
    <property type="match status" value="1"/>
</dbReference>
<keyword evidence="3" id="KW-0539">Nucleus</keyword>
<sequence>MDPVQELQKALSLPEDSPQQIQLLATLREYLEQQPAPITVIIPPLLHTIVPAKDSAFKRWVIDILHFGLSRSTLPGETKAQLATSTLEDITNLLNDPSLSIQKSAIQCFASSYPLMFRVLCVNRQHRGPWDMLVYAKQRILALVQATHGPSAGLTIAALKVMQRVILVQSRGVSDPRLQNRADTSLALCPPDHPFINASQLETEGAALLQQMLSFLFKHQNPEILSAIINCLVTFVKQRSSMIGAIVTTLGQWTPTHLQPTLSASQIKSVEKAIRAVLMHILRHALAPAFTQQINEILLEQVARMDVAAREEVARRAEASRKRALPEPVPEPSEFKRLRVEDGVAPPAQAGNQASLSILQTFDFTTLSQALVVDLVIANLIAVSPAKLNTVVANFRVNNPPPTLPPSTGPPTQHAEDPSSSKILAKAEPVPLDPLKMELDEDDLEYEPDKLNTDLERDGHAPEDDENDLAVALPDVAFELPPARLLSPKERSEMIRLSIQRIRSKGESGGILPIDLGDGDSPTSPVPVVGLSAQEAWILFIVRMATRGPVADVQDASGVEGSTAMAKRNVTSNANGIRQVVYDYVMDDFPARCRLATIWMNEEWYNDGIRREMDGQWQPQYDIWVQRLLAAQTPKLDAKDKTFTRFLIDLPSLPPNILSLLSDLCIDPDTMPVGFNSLRELVSLRPPLRTEAMRILLDLTTHPDKVIRGAAIITVRRWVPDQQPMDGMVRTFASGMLRRLATKPKLPNADGAIESDAMVVDQETITSEDEVDEAPQDMAYSSYLPPELVIPAEKSVVLQHIELLLGLAVKSQGFLKQIFDAYCRMEPSVQDSLQALIVPLVRTLGPNNSTLLDLLREFKPEAESLALRILSIWTENTRPTPGIISVVKDLLAERELDPKFLIIIIGEMDKADILKNLPKIISTLSGKAEDRDQVRKVFSNVVTDIPVGVSTNMPRVRQSERLAPSELMVLLHEQEKEIGLKATIEAIGICFAMSDVFTSEILAVVMQQLVDAPTLPVLFMRTVIQAVTTYKNLINFVATTLFSRLIVKKVWTNPQLWEGFIRCARITSPVSFGALLQLPKEQLREVVDKQPSLRDGLRDFVIKKERNKQKLASFLETLGDGGEIAASTPSSSMQAAGRMESPAPNAPPPISAGAPGHM</sequence>
<organism evidence="7 8">
    <name type="scientific">Tulasnella calospora MUT 4182</name>
    <dbReference type="NCBI Taxonomy" id="1051891"/>
    <lineage>
        <taxon>Eukaryota</taxon>
        <taxon>Fungi</taxon>
        <taxon>Dikarya</taxon>
        <taxon>Basidiomycota</taxon>
        <taxon>Agaricomycotina</taxon>
        <taxon>Agaricomycetes</taxon>
        <taxon>Cantharellales</taxon>
        <taxon>Tulasnellaceae</taxon>
        <taxon>Tulasnella</taxon>
    </lineage>
</organism>
<comment type="subcellular location">
    <subcellularLocation>
        <location evidence="1">Nucleus</location>
    </subcellularLocation>
</comment>
<protein>
    <recommendedName>
        <fullName evidence="9">Symplekin</fullName>
    </recommendedName>
</protein>
<evidence type="ECO:0000313" key="8">
    <source>
        <dbReference type="Proteomes" id="UP000054248"/>
    </source>
</evidence>
<dbReference type="InterPro" id="IPR032460">
    <property type="entry name" value="Symplekin/Pta1_N"/>
</dbReference>
<dbReference type="InterPro" id="IPR016024">
    <property type="entry name" value="ARM-type_fold"/>
</dbReference>
<feature type="region of interest" description="Disordered" evidence="4">
    <location>
        <begin position="1123"/>
        <end position="1158"/>
    </location>
</feature>
<feature type="domain" description="Symplekin C-terminal" evidence="6">
    <location>
        <begin position="897"/>
        <end position="1089"/>
    </location>
</feature>
<evidence type="ECO:0000259" key="5">
    <source>
        <dbReference type="Pfam" id="PF11935"/>
    </source>
</evidence>
<dbReference type="Pfam" id="PF11935">
    <property type="entry name" value="SYMPK_PTA1_N"/>
    <property type="match status" value="1"/>
</dbReference>
<dbReference type="STRING" id="1051891.A0A0C3QIP3"/>
<dbReference type="Pfam" id="PF12295">
    <property type="entry name" value="Symplekin_C"/>
    <property type="match status" value="1"/>
</dbReference>
<accession>A0A0C3QIP3</accession>
<name>A0A0C3QIP3_9AGAM</name>
<reference evidence="7 8" key="1">
    <citation type="submission" date="2014-04" db="EMBL/GenBank/DDBJ databases">
        <authorList>
            <consortium name="DOE Joint Genome Institute"/>
            <person name="Kuo A."/>
            <person name="Girlanda M."/>
            <person name="Perotto S."/>
            <person name="Kohler A."/>
            <person name="Nagy L.G."/>
            <person name="Floudas D."/>
            <person name="Copeland A."/>
            <person name="Barry K.W."/>
            <person name="Cichocki N."/>
            <person name="Veneault-Fourrey C."/>
            <person name="LaButti K."/>
            <person name="Lindquist E.A."/>
            <person name="Lipzen A."/>
            <person name="Lundell T."/>
            <person name="Morin E."/>
            <person name="Murat C."/>
            <person name="Sun H."/>
            <person name="Tunlid A."/>
            <person name="Henrissat B."/>
            <person name="Grigoriev I.V."/>
            <person name="Hibbett D.S."/>
            <person name="Martin F."/>
            <person name="Nordberg H.P."/>
            <person name="Cantor M.N."/>
            <person name="Hua S.X."/>
        </authorList>
    </citation>
    <scope>NUCLEOTIDE SEQUENCE [LARGE SCALE GENOMIC DNA]</scope>
    <source>
        <strain evidence="7 8">MUT 4182</strain>
    </source>
</reference>
<feature type="domain" description="Symplekin/Pta1 N-terminal" evidence="5">
    <location>
        <begin position="100"/>
        <end position="310"/>
    </location>
</feature>
<dbReference type="Proteomes" id="UP000054248">
    <property type="component" value="Unassembled WGS sequence"/>
</dbReference>
<evidence type="ECO:0000313" key="7">
    <source>
        <dbReference type="EMBL" id="KIO25859.1"/>
    </source>
</evidence>
<dbReference type="SUPFAM" id="SSF48371">
    <property type="entry name" value="ARM repeat"/>
    <property type="match status" value="1"/>
</dbReference>
<dbReference type="InterPro" id="IPR022075">
    <property type="entry name" value="Symplekin_C"/>
</dbReference>
<keyword evidence="2" id="KW-0507">mRNA processing</keyword>
<evidence type="ECO:0000256" key="4">
    <source>
        <dbReference type="SAM" id="MobiDB-lite"/>
    </source>
</evidence>
<feature type="region of interest" description="Disordered" evidence="4">
    <location>
        <begin position="401"/>
        <end position="420"/>
    </location>
</feature>
<dbReference type="InterPro" id="IPR011989">
    <property type="entry name" value="ARM-like"/>
</dbReference>
<evidence type="ECO:0008006" key="9">
    <source>
        <dbReference type="Google" id="ProtNLM"/>
    </source>
</evidence>
<evidence type="ECO:0000256" key="1">
    <source>
        <dbReference type="ARBA" id="ARBA00004123"/>
    </source>
</evidence>
<dbReference type="PANTHER" id="PTHR15245">
    <property type="entry name" value="SYMPLEKIN-RELATED"/>
    <property type="match status" value="1"/>
</dbReference>
<dbReference type="PANTHER" id="PTHR15245:SF20">
    <property type="entry name" value="SYMPLEKIN"/>
    <property type="match status" value="1"/>
</dbReference>
<evidence type="ECO:0000259" key="6">
    <source>
        <dbReference type="Pfam" id="PF12295"/>
    </source>
</evidence>
<reference evidence="8" key="2">
    <citation type="submission" date="2015-01" db="EMBL/GenBank/DDBJ databases">
        <title>Evolutionary Origins and Diversification of the Mycorrhizal Mutualists.</title>
        <authorList>
            <consortium name="DOE Joint Genome Institute"/>
            <consortium name="Mycorrhizal Genomics Consortium"/>
            <person name="Kohler A."/>
            <person name="Kuo A."/>
            <person name="Nagy L.G."/>
            <person name="Floudas D."/>
            <person name="Copeland A."/>
            <person name="Barry K.W."/>
            <person name="Cichocki N."/>
            <person name="Veneault-Fourrey C."/>
            <person name="LaButti K."/>
            <person name="Lindquist E.A."/>
            <person name="Lipzen A."/>
            <person name="Lundell T."/>
            <person name="Morin E."/>
            <person name="Murat C."/>
            <person name="Riley R."/>
            <person name="Ohm R."/>
            <person name="Sun H."/>
            <person name="Tunlid A."/>
            <person name="Henrissat B."/>
            <person name="Grigoriev I.V."/>
            <person name="Hibbett D.S."/>
            <person name="Martin F."/>
        </authorList>
    </citation>
    <scope>NUCLEOTIDE SEQUENCE [LARGE SCALE GENOMIC DNA]</scope>
    <source>
        <strain evidence="8">MUT 4182</strain>
    </source>
</reference>
<dbReference type="InterPro" id="IPR021850">
    <property type="entry name" value="Symplekin/Pta1"/>
</dbReference>